<keyword evidence="2" id="KW-1185">Reference proteome</keyword>
<dbReference type="AlphaFoldDB" id="A0A7W7C5D8"/>
<evidence type="ECO:0000313" key="1">
    <source>
        <dbReference type="EMBL" id="MBB4674846.1"/>
    </source>
</evidence>
<protein>
    <submittedName>
        <fullName evidence="1">Uncharacterized protein</fullName>
    </submittedName>
</protein>
<gene>
    <name evidence="1" type="ORF">HNR67_000964</name>
</gene>
<name>A0A7W7C5D8_9PSEU</name>
<comment type="caution">
    <text evidence="1">The sequence shown here is derived from an EMBL/GenBank/DDBJ whole genome shotgun (WGS) entry which is preliminary data.</text>
</comment>
<dbReference type="Pfam" id="PF18944">
    <property type="entry name" value="DUF5691"/>
    <property type="match status" value="1"/>
</dbReference>
<dbReference type="RefSeq" id="WP_185000916.1">
    <property type="nucleotide sequence ID" value="NZ_BAAAUI010000018.1"/>
</dbReference>
<sequence length="471" mass="51029">MSAWLETVQRLLVGATRSTVDSQELLADCAAFGLARHGAARPRSGGIELLAPAPVETRPAAPDRTAALLSQILAWEDAHLLTEWCLAVARAGRIAPPRALPDLLAAGTARTGCRPEIVEVLGGRGRWLAGMRPSWSWAAGTPETPDRLEDLNDLLDLPLPQRKAGLRWARLSDPAGVRQLIAQGWSGLWRAGDRRLLITALADGLSAADEPLLESALDDRAGAVHNEAVRLLRLLPGSALSQRSATRLRAGLQVSRDELTVREDGPYGAEPDPAEVRDLLREGTLESGVSGRLLGAASGVPPELFTELLGPGAERLLRGSPWAPMLLKGIAAALPRSTDPLRWLPAVAKVLSQADLLDILSELPTDLAARALTGLVGRWNYDVLDHACSALPGPWPAETTRAVLARYAEMSDRRWRPGYPPELLMRRGDLGVLTQQWPLISQRWPEHGAEHSVLELRTELFRALDDRKDPA</sequence>
<accession>A0A7W7C5D8</accession>
<dbReference type="EMBL" id="JACHMH010000001">
    <property type="protein sequence ID" value="MBB4674846.1"/>
    <property type="molecule type" value="Genomic_DNA"/>
</dbReference>
<evidence type="ECO:0000313" key="2">
    <source>
        <dbReference type="Proteomes" id="UP000533598"/>
    </source>
</evidence>
<proteinExistence type="predicted"/>
<organism evidence="1 2">
    <name type="scientific">Crossiella cryophila</name>
    <dbReference type="NCBI Taxonomy" id="43355"/>
    <lineage>
        <taxon>Bacteria</taxon>
        <taxon>Bacillati</taxon>
        <taxon>Actinomycetota</taxon>
        <taxon>Actinomycetes</taxon>
        <taxon>Pseudonocardiales</taxon>
        <taxon>Pseudonocardiaceae</taxon>
        <taxon>Crossiella</taxon>
    </lineage>
</organism>
<dbReference type="Proteomes" id="UP000533598">
    <property type="component" value="Unassembled WGS sequence"/>
</dbReference>
<reference evidence="1 2" key="1">
    <citation type="submission" date="2020-08" db="EMBL/GenBank/DDBJ databases">
        <title>Sequencing the genomes of 1000 actinobacteria strains.</title>
        <authorList>
            <person name="Klenk H.-P."/>
        </authorList>
    </citation>
    <scope>NUCLEOTIDE SEQUENCE [LARGE SCALE GENOMIC DNA]</scope>
    <source>
        <strain evidence="1 2">DSM 44230</strain>
    </source>
</reference>
<dbReference type="InterPro" id="IPR043746">
    <property type="entry name" value="DUF5691"/>
</dbReference>